<evidence type="ECO:0008006" key="4">
    <source>
        <dbReference type="Google" id="ProtNLM"/>
    </source>
</evidence>
<dbReference type="Proteomes" id="UP000315750">
    <property type="component" value="Chromosome"/>
</dbReference>
<proteinExistence type="predicted"/>
<evidence type="ECO:0000313" key="3">
    <source>
        <dbReference type="Proteomes" id="UP000315750"/>
    </source>
</evidence>
<dbReference type="EMBL" id="CP036278">
    <property type="protein sequence ID" value="QDU57144.1"/>
    <property type="molecule type" value="Genomic_DNA"/>
</dbReference>
<keyword evidence="1" id="KW-0732">Signal</keyword>
<reference evidence="2 3" key="1">
    <citation type="submission" date="2019-02" db="EMBL/GenBank/DDBJ databases">
        <title>Deep-cultivation of Planctomycetes and their phenomic and genomic characterization uncovers novel biology.</title>
        <authorList>
            <person name="Wiegand S."/>
            <person name="Jogler M."/>
            <person name="Boedeker C."/>
            <person name="Pinto D."/>
            <person name="Vollmers J."/>
            <person name="Rivas-Marin E."/>
            <person name="Kohn T."/>
            <person name="Peeters S.H."/>
            <person name="Heuer A."/>
            <person name="Rast P."/>
            <person name="Oberbeckmann S."/>
            <person name="Bunk B."/>
            <person name="Jeske O."/>
            <person name="Meyerdierks A."/>
            <person name="Storesund J.E."/>
            <person name="Kallscheuer N."/>
            <person name="Luecker S."/>
            <person name="Lage O.M."/>
            <person name="Pohl T."/>
            <person name="Merkel B.J."/>
            <person name="Hornburger P."/>
            <person name="Mueller R.-W."/>
            <person name="Bruemmer F."/>
            <person name="Labrenz M."/>
            <person name="Spormann A.M."/>
            <person name="Op den Camp H."/>
            <person name="Overmann J."/>
            <person name="Amann R."/>
            <person name="Jetten M.S.M."/>
            <person name="Mascher T."/>
            <person name="Medema M.H."/>
            <person name="Devos D.P."/>
            <person name="Kaster A.-K."/>
            <person name="Ovreas L."/>
            <person name="Rohde M."/>
            <person name="Galperin M.Y."/>
            <person name="Jogler C."/>
        </authorList>
    </citation>
    <scope>NUCLEOTIDE SEQUENCE [LARGE SCALE GENOMIC DNA]</scope>
    <source>
        <strain evidence="2 3">Pan181</strain>
    </source>
</reference>
<dbReference type="AlphaFoldDB" id="A0A518AR00"/>
<evidence type="ECO:0000313" key="2">
    <source>
        <dbReference type="EMBL" id="QDU57144.1"/>
    </source>
</evidence>
<dbReference type="KEGG" id="amuc:Pan181_33580"/>
<sequence precursor="true">MKSKLCALLLAVLPASFTLASDYVVVVSQATSDDAAWKQVVDTLVEKHEATVVTYTDSLEQAKATLVESHPRYTCFVAQSKEATKEFVAAVHQLTREYDDDPYTDTRWGILTGYDADSALAIAKTTEPLVIRKVASGTEVALEMCHEGKCFDELVKGKLVVKQPDGEAELTEGPADSTKALVDTLNDYQPDLFVTSGHATERNWQIGFRYQNGYFLSKAGQMVGRDTAGDIHEVDSPNVKVYLPIGNCLMGNIDGPDAMALAWMNDAGVRQMIGYTVPTWFGYAGWGCLDYFVEQPGRYTFNEAFLANQLALVHKLETTNEDRRGLEYDRDTLAFYGDPAWEARMQSADCAYDQQLTVDGDVYTLRITPARGAKSFEPVNTNGSQRGYRPIIAFLPERMQEATVLTGADLNPVVTDDFVLVPNPRTVEEGRVYEVVFKAKPVTP</sequence>
<protein>
    <recommendedName>
        <fullName evidence="4">Peptidase family C25</fullName>
    </recommendedName>
</protein>
<accession>A0A518AR00</accession>
<dbReference type="OrthoDB" id="246730at2"/>
<feature type="chain" id="PRO_5021720675" description="Peptidase family C25" evidence="1">
    <location>
        <begin position="21"/>
        <end position="444"/>
    </location>
</feature>
<name>A0A518AR00_9BACT</name>
<keyword evidence="3" id="KW-1185">Reference proteome</keyword>
<organism evidence="2 3">
    <name type="scientific">Aeoliella mucimassa</name>
    <dbReference type="NCBI Taxonomy" id="2527972"/>
    <lineage>
        <taxon>Bacteria</taxon>
        <taxon>Pseudomonadati</taxon>
        <taxon>Planctomycetota</taxon>
        <taxon>Planctomycetia</taxon>
        <taxon>Pirellulales</taxon>
        <taxon>Lacipirellulaceae</taxon>
        <taxon>Aeoliella</taxon>
    </lineage>
</organism>
<evidence type="ECO:0000256" key="1">
    <source>
        <dbReference type="SAM" id="SignalP"/>
    </source>
</evidence>
<feature type="signal peptide" evidence="1">
    <location>
        <begin position="1"/>
        <end position="20"/>
    </location>
</feature>
<gene>
    <name evidence="2" type="ORF">Pan181_33580</name>
</gene>
<dbReference type="RefSeq" id="WP_145248113.1">
    <property type="nucleotide sequence ID" value="NZ_CP036278.1"/>
</dbReference>